<accession>A0ABM1BTW5</accession>
<keyword evidence="2" id="KW-1185">Reference proteome</keyword>
<evidence type="ECO:0000256" key="1">
    <source>
        <dbReference type="ARBA" id="ARBA00022723"/>
    </source>
</evidence>
<keyword evidence="1" id="KW-0479">Metal-binding</keyword>
<protein>
    <submittedName>
        <fullName evidence="3">Lysine-specific demethylase 2A-like</fullName>
    </submittedName>
</protein>
<name>A0ABM1BTW5_LIMPO</name>
<dbReference type="RefSeq" id="XP_013788563.1">
    <property type="nucleotide sequence ID" value="XM_013933109.1"/>
</dbReference>
<evidence type="ECO:0000313" key="2">
    <source>
        <dbReference type="Proteomes" id="UP000694941"/>
    </source>
</evidence>
<sequence>MESLQDRGRSLRVKERRHYTDDCLQDEEIEGRRLFSVEEKLTSNQFGNFFVKEMKGEDFSLKYLQEHGLEDPLVFKEKSGLGMRMPSENFTVNDVRQCVGSRRMLDVMDVTTQRDVEMPMKDWCKYFENTDREKLLNVISLEFSHTRLEHYVESPTVVRQVDWIDWMWPPHLKKSQTEATNAIEDMKYPKVQ</sequence>
<dbReference type="PANTHER" id="PTHR23123">
    <property type="entry name" value="PHD/F-BOX CONTAINING PROTEIN"/>
    <property type="match status" value="1"/>
</dbReference>
<dbReference type="Gene3D" id="2.60.120.650">
    <property type="entry name" value="Cupin"/>
    <property type="match status" value="1"/>
</dbReference>
<reference evidence="3" key="1">
    <citation type="submission" date="2025-08" db="UniProtKB">
        <authorList>
            <consortium name="RefSeq"/>
        </authorList>
    </citation>
    <scope>IDENTIFICATION</scope>
    <source>
        <tissue evidence="3">Muscle</tissue>
    </source>
</reference>
<gene>
    <name evidence="3" type="primary">LOC106472456</name>
</gene>
<organism evidence="2 3">
    <name type="scientific">Limulus polyphemus</name>
    <name type="common">Atlantic horseshoe crab</name>
    <dbReference type="NCBI Taxonomy" id="6850"/>
    <lineage>
        <taxon>Eukaryota</taxon>
        <taxon>Metazoa</taxon>
        <taxon>Ecdysozoa</taxon>
        <taxon>Arthropoda</taxon>
        <taxon>Chelicerata</taxon>
        <taxon>Merostomata</taxon>
        <taxon>Xiphosura</taxon>
        <taxon>Limulidae</taxon>
        <taxon>Limulus</taxon>
    </lineage>
</organism>
<evidence type="ECO:0000313" key="3">
    <source>
        <dbReference type="RefSeq" id="XP_013788563.1"/>
    </source>
</evidence>
<dbReference type="SUPFAM" id="SSF51197">
    <property type="entry name" value="Clavaminate synthase-like"/>
    <property type="match status" value="1"/>
</dbReference>
<feature type="non-terminal residue" evidence="3">
    <location>
        <position position="192"/>
    </location>
</feature>
<proteinExistence type="predicted"/>
<dbReference type="GeneID" id="106472456"/>
<dbReference type="InterPro" id="IPR050690">
    <property type="entry name" value="JHDM1_Histone_Demethylase"/>
</dbReference>
<dbReference type="Proteomes" id="UP000694941">
    <property type="component" value="Unplaced"/>
</dbReference>